<comment type="subcellular location">
    <subcellularLocation>
        <location evidence="1">Membrane</location>
        <topology evidence="1">Multi-pass membrane protein</topology>
    </subcellularLocation>
</comment>
<feature type="transmembrane region" description="Helical" evidence="6">
    <location>
        <begin position="67"/>
        <end position="97"/>
    </location>
</feature>
<evidence type="ECO:0000256" key="6">
    <source>
        <dbReference type="SAM" id="Phobius"/>
    </source>
</evidence>
<feature type="transmembrane region" description="Helical" evidence="6">
    <location>
        <begin position="12"/>
        <end position="31"/>
    </location>
</feature>
<dbReference type="Proteomes" id="UP001595548">
    <property type="component" value="Unassembled WGS sequence"/>
</dbReference>
<evidence type="ECO:0000256" key="1">
    <source>
        <dbReference type="ARBA" id="ARBA00004141"/>
    </source>
</evidence>
<dbReference type="RefSeq" id="WP_382416322.1">
    <property type="nucleotide sequence ID" value="NZ_AP031500.1"/>
</dbReference>
<keyword evidence="2 6" id="KW-0812">Transmembrane</keyword>
<gene>
    <name evidence="7" type="ORF">ACFOEB_10125</name>
</gene>
<keyword evidence="4 6" id="KW-0472">Membrane</keyword>
<dbReference type="InterPro" id="IPR003825">
    <property type="entry name" value="Colicin-V_CvpA"/>
</dbReference>
<reference evidence="8" key="1">
    <citation type="journal article" date="2019" name="Int. J. Syst. Evol. Microbiol.">
        <title>The Global Catalogue of Microorganisms (GCM) 10K type strain sequencing project: providing services to taxonomists for standard genome sequencing and annotation.</title>
        <authorList>
            <consortium name="The Broad Institute Genomics Platform"/>
            <consortium name="The Broad Institute Genome Sequencing Center for Infectious Disease"/>
            <person name="Wu L."/>
            <person name="Ma J."/>
        </authorList>
    </citation>
    <scope>NUCLEOTIDE SEQUENCE [LARGE SCALE GENOMIC DNA]</scope>
    <source>
        <strain evidence="8">KCTC 52141</strain>
    </source>
</reference>
<dbReference type="Pfam" id="PF02674">
    <property type="entry name" value="Colicin_V"/>
    <property type="match status" value="1"/>
</dbReference>
<proteinExistence type="predicted"/>
<evidence type="ECO:0000313" key="7">
    <source>
        <dbReference type="EMBL" id="MFC3155555.1"/>
    </source>
</evidence>
<evidence type="ECO:0000256" key="3">
    <source>
        <dbReference type="ARBA" id="ARBA00022989"/>
    </source>
</evidence>
<accession>A0ABV7HTX2</accession>
<protein>
    <submittedName>
        <fullName evidence="7">CvpA family protein</fullName>
    </submittedName>
</protein>
<sequence length="382" mass="41769">MHNDNELDGSMGVSAIIFGIATAFFAIRGYFNGFWGSLARIVALAGAYAATFFYSKDVAELIKQYTSLTGIAAYLVGSVALFFAALITIRLLFWILAKLTPSQGEGEPGPLSRLGGAAVGAAAGALIGLLLVYLFGVYDSAQNLKQETPTQSRTTTPVDAAARKLVSKSAGGLLALSGKSDNAVRITESVVADPVESLDRVGRVSNNPDMRQLMADARAQRLMQQGKVDELMQVPAFRRLMEDDDLRQLMQDAGMDIDNRDDARDTAKKFALGYQQYQIKKDDPRVQAILHDPEFKQQLQSDNKLPLLLNPKVNELAEIIFVEGAQSIEQVEGAQSIEQVDADSQYRIEDADNAEVDETGKTIYRHTDESGRTYYSDRPQGN</sequence>
<feature type="transmembrane region" description="Helical" evidence="6">
    <location>
        <begin position="117"/>
        <end position="138"/>
    </location>
</feature>
<evidence type="ECO:0000256" key="5">
    <source>
        <dbReference type="SAM" id="MobiDB-lite"/>
    </source>
</evidence>
<dbReference type="EMBL" id="JBHRTL010000006">
    <property type="protein sequence ID" value="MFC3155555.1"/>
    <property type="molecule type" value="Genomic_DNA"/>
</dbReference>
<keyword evidence="3 6" id="KW-1133">Transmembrane helix</keyword>
<comment type="caution">
    <text evidence="7">The sequence shown here is derived from an EMBL/GenBank/DDBJ whole genome shotgun (WGS) entry which is preliminary data.</text>
</comment>
<keyword evidence="8" id="KW-1185">Reference proteome</keyword>
<feature type="region of interest" description="Disordered" evidence="5">
    <location>
        <begin position="348"/>
        <end position="382"/>
    </location>
</feature>
<evidence type="ECO:0000256" key="2">
    <source>
        <dbReference type="ARBA" id="ARBA00022692"/>
    </source>
</evidence>
<evidence type="ECO:0000313" key="8">
    <source>
        <dbReference type="Proteomes" id="UP001595548"/>
    </source>
</evidence>
<organism evidence="7 8">
    <name type="scientific">Gilvimarinus japonicus</name>
    <dbReference type="NCBI Taxonomy" id="1796469"/>
    <lineage>
        <taxon>Bacteria</taxon>
        <taxon>Pseudomonadati</taxon>
        <taxon>Pseudomonadota</taxon>
        <taxon>Gammaproteobacteria</taxon>
        <taxon>Cellvibrionales</taxon>
        <taxon>Cellvibrionaceae</taxon>
        <taxon>Gilvimarinus</taxon>
    </lineage>
</organism>
<name>A0ABV7HTX2_9GAMM</name>
<evidence type="ECO:0000256" key="4">
    <source>
        <dbReference type="ARBA" id="ARBA00023136"/>
    </source>
</evidence>